<comment type="caution">
    <text evidence="2">The sequence shown here is derived from an EMBL/GenBank/DDBJ whole genome shotgun (WGS) entry which is preliminary data.</text>
</comment>
<dbReference type="PANTHER" id="PTHR37827">
    <property type="entry name" value="TUDOR DOMAIN-CONTAINING PROTEIN"/>
    <property type="match status" value="1"/>
</dbReference>
<name>A0A2W4TQT4_9CYAN</name>
<keyword evidence="2" id="KW-0255">Endonuclease</keyword>
<dbReference type="EMBL" id="QBMC01000180">
    <property type="protein sequence ID" value="PZO11506.1"/>
    <property type="molecule type" value="Genomic_DNA"/>
</dbReference>
<dbReference type="AlphaFoldDB" id="A0A2W4TQT4"/>
<keyword evidence="2" id="KW-0540">Nuclease</keyword>
<feature type="compositionally biased region" description="Basic residues" evidence="1">
    <location>
        <begin position="27"/>
        <end position="41"/>
    </location>
</feature>
<dbReference type="Proteomes" id="UP000249354">
    <property type="component" value="Unassembled WGS sequence"/>
</dbReference>
<protein>
    <submittedName>
        <fullName evidence="2">HNH endonuclease</fullName>
    </submittedName>
</protein>
<reference evidence="2 3" key="2">
    <citation type="submission" date="2018-06" db="EMBL/GenBank/DDBJ databases">
        <title>Metagenomic assembly of (sub)arctic Cyanobacteria and their associated microbiome from non-axenic cultures.</title>
        <authorList>
            <person name="Baurain D."/>
        </authorList>
    </citation>
    <scope>NUCLEOTIDE SEQUENCE [LARGE SCALE GENOMIC DNA]</scope>
    <source>
        <strain evidence="2">ULC129bin1</strain>
    </source>
</reference>
<gene>
    <name evidence="2" type="ORF">DCF25_19245</name>
</gene>
<feature type="region of interest" description="Disordered" evidence="1">
    <location>
        <begin position="26"/>
        <end position="46"/>
    </location>
</feature>
<dbReference type="GO" id="GO:0004519">
    <property type="term" value="F:endonuclease activity"/>
    <property type="evidence" value="ECO:0007669"/>
    <property type="project" value="UniProtKB-KW"/>
</dbReference>
<reference evidence="3" key="1">
    <citation type="submission" date="2018-04" db="EMBL/GenBank/DDBJ databases">
        <authorList>
            <person name="Cornet L."/>
        </authorList>
    </citation>
    <scope>NUCLEOTIDE SEQUENCE [LARGE SCALE GENOMIC DNA]</scope>
</reference>
<sequence length="103" mass="12077">MPNRLLERESACELCDRPCPQLTAHHLTPKQHTKRKNKRHRQDLGPTIDICPPCHKQIHTLFTNKELAADLHSADLLKSHPAMEKFLNWIAKQDPFKKVRTRR</sequence>
<dbReference type="PANTHER" id="PTHR37827:SF1">
    <property type="entry name" value="HNH DOMAIN-CONTAINING PROTEIN"/>
    <property type="match status" value="1"/>
</dbReference>
<accession>A0A2W4TQT4</accession>
<evidence type="ECO:0000313" key="2">
    <source>
        <dbReference type="EMBL" id="PZO11506.1"/>
    </source>
</evidence>
<evidence type="ECO:0000256" key="1">
    <source>
        <dbReference type="SAM" id="MobiDB-lite"/>
    </source>
</evidence>
<proteinExistence type="predicted"/>
<keyword evidence="2" id="KW-0378">Hydrolase</keyword>
<evidence type="ECO:0000313" key="3">
    <source>
        <dbReference type="Proteomes" id="UP000249354"/>
    </source>
</evidence>
<organism evidence="2 3">
    <name type="scientific">Leptolyngbya foveolarum</name>
    <dbReference type="NCBI Taxonomy" id="47253"/>
    <lineage>
        <taxon>Bacteria</taxon>
        <taxon>Bacillati</taxon>
        <taxon>Cyanobacteriota</taxon>
        <taxon>Cyanophyceae</taxon>
        <taxon>Leptolyngbyales</taxon>
        <taxon>Leptolyngbyaceae</taxon>
        <taxon>Leptolyngbya group</taxon>
        <taxon>Leptolyngbya</taxon>
    </lineage>
</organism>